<sequence>MSLTSDMRRLICAAIDFWVRTSLPSPFSQIPRTLVPGPSVTTANGQLSAHGADDLLTNHRLSEDDLKIQEYKANFPQLHIPPIRQPKTARKQFDSLEQKTSEKNVLQLDFQSIRNELDTLKDELKEQIEYLLDKNPVENMGDTKALIQKLEELKIIHTKLLRDTIRAKVTELCAMHPHHTMIEITEMAGLPYTLDDIKQLVLESHMKDLHVLLHQVGSFQSKDGDRVLNWIASQLQDFIFKTVEFLYKYDMIPMSMVRIFFSMDKTLEVAVYTMLESIAGTRGYVNNKFEFWRSNFVLEYTSVSHFWNLFHALEVIEQRRFSWLSDQFLLRKYFPSCLELDEDIPKLIFAEDNSFLAKLESHVEILSRNKATRSSEKSPHLHTISETIGFLLEKSLTVTHAHTLKIISTVLDFIMKNYQDYDVMEFNKRGSPTKEAFDLRYASLDLIEELVRIDKYLHGFYHYQYNDNGEDDLILTLNGKTTSEIASQVGLIDSYIQITYKKHKNLIERLWETNPIFHGYDQLEQIHHRLWRAEDSIECLEYGLREATSG</sequence>
<gene>
    <name evidence="2" type="ORF">PSHT_07932</name>
</gene>
<reference evidence="2 3" key="1">
    <citation type="submission" date="2017-12" db="EMBL/GenBank/DDBJ databases">
        <title>Gene loss provides genomic basis for host adaptation in cereal stripe rust fungi.</title>
        <authorList>
            <person name="Xia C."/>
        </authorList>
    </citation>
    <scope>NUCLEOTIDE SEQUENCE [LARGE SCALE GENOMIC DNA]</scope>
    <source>
        <strain evidence="2 3">93TX-2</strain>
    </source>
</reference>
<protein>
    <submittedName>
        <fullName evidence="2">Uncharacterized protein</fullName>
    </submittedName>
</protein>
<keyword evidence="1" id="KW-0175">Coiled coil</keyword>
<feature type="coiled-coil region" evidence="1">
    <location>
        <begin position="96"/>
        <end position="134"/>
    </location>
</feature>
<dbReference type="VEuPathDB" id="FungiDB:PSHT_07932"/>
<evidence type="ECO:0000256" key="1">
    <source>
        <dbReference type="SAM" id="Coils"/>
    </source>
</evidence>
<dbReference type="OrthoDB" id="299828at2759"/>
<dbReference type="Proteomes" id="UP000238274">
    <property type="component" value="Unassembled WGS sequence"/>
</dbReference>
<comment type="caution">
    <text evidence="2">The sequence shown here is derived from an EMBL/GenBank/DDBJ whole genome shotgun (WGS) entry which is preliminary data.</text>
</comment>
<name>A0A2S4VTX3_9BASI</name>
<dbReference type="EMBL" id="PKSM01000100">
    <property type="protein sequence ID" value="POW12986.1"/>
    <property type="molecule type" value="Genomic_DNA"/>
</dbReference>
<keyword evidence="3" id="KW-1185">Reference proteome</keyword>
<organism evidence="2 3">
    <name type="scientific">Puccinia striiformis</name>
    <dbReference type="NCBI Taxonomy" id="27350"/>
    <lineage>
        <taxon>Eukaryota</taxon>
        <taxon>Fungi</taxon>
        <taxon>Dikarya</taxon>
        <taxon>Basidiomycota</taxon>
        <taxon>Pucciniomycotina</taxon>
        <taxon>Pucciniomycetes</taxon>
        <taxon>Pucciniales</taxon>
        <taxon>Pucciniaceae</taxon>
        <taxon>Puccinia</taxon>
    </lineage>
</organism>
<reference evidence="3" key="2">
    <citation type="journal article" date="2018" name="BMC Genomics">
        <title>Genomic insights into host adaptation between the wheat stripe rust pathogen (Puccinia striiformis f. sp. tritici) and the barley stripe rust pathogen (Puccinia striiformis f. sp. hordei).</title>
        <authorList>
            <person name="Xia C."/>
            <person name="Wang M."/>
            <person name="Yin C."/>
            <person name="Cornejo O.E."/>
            <person name="Hulbert S.H."/>
            <person name="Chen X."/>
        </authorList>
    </citation>
    <scope>NUCLEOTIDE SEQUENCE [LARGE SCALE GENOMIC DNA]</scope>
    <source>
        <strain evidence="3">93TX-2</strain>
    </source>
</reference>
<evidence type="ECO:0000313" key="3">
    <source>
        <dbReference type="Proteomes" id="UP000238274"/>
    </source>
</evidence>
<evidence type="ECO:0000313" key="2">
    <source>
        <dbReference type="EMBL" id="POW12986.1"/>
    </source>
</evidence>
<dbReference type="VEuPathDB" id="FungiDB:PSTT_14564"/>
<dbReference type="AlphaFoldDB" id="A0A2S4VTX3"/>
<proteinExistence type="predicted"/>
<reference evidence="3" key="3">
    <citation type="journal article" date="2018" name="Mol. Plant Microbe Interact.">
        <title>Genome sequence resources for the wheat stripe rust pathogen (Puccinia striiformis f. sp. tritici) and the barley stripe rust pathogen (Puccinia striiformis f. sp. hordei).</title>
        <authorList>
            <person name="Xia C."/>
            <person name="Wang M."/>
            <person name="Yin C."/>
            <person name="Cornejo O.E."/>
            <person name="Hulbert S.H."/>
            <person name="Chen X."/>
        </authorList>
    </citation>
    <scope>NUCLEOTIDE SEQUENCE [LARGE SCALE GENOMIC DNA]</scope>
    <source>
        <strain evidence="3">93TX-2</strain>
    </source>
</reference>
<accession>A0A2S4VTX3</accession>